<protein>
    <submittedName>
        <fullName evidence="1">Uncharacterized protein</fullName>
    </submittedName>
</protein>
<reference evidence="1 2" key="1">
    <citation type="journal article" date="2021" name="Elife">
        <title>Chloroplast acquisition without the gene transfer in kleptoplastic sea slugs, Plakobranchus ocellatus.</title>
        <authorList>
            <person name="Maeda T."/>
            <person name="Takahashi S."/>
            <person name="Yoshida T."/>
            <person name="Shimamura S."/>
            <person name="Takaki Y."/>
            <person name="Nagai Y."/>
            <person name="Toyoda A."/>
            <person name="Suzuki Y."/>
            <person name="Arimoto A."/>
            <person name="Ishii H."/>
            <person name="Satoh N."/>
            <person name="Nishiyama T."/>
            <person name="Hasebe M."/>
            <person name="Maruyama T."/>
            <person name="Minagawa J."/>
            <person name="Obokata J."/>
            <person name="Shigenobu S."/>
        </authorList>
    </citation>
    <scope>NUCLEOTIDE SEQUENCE [LARGE SCALE GENOMIC DNA]</scope>
</reference>
<accession>A0AAV4IZL2</accession>
<proteinExistence type="predicted"/>
<dbReference type="EMBL" id="BMAT01006563">
    <property type="protein sequence ID" value="GFS15065.1"/>
    <property type="molecule type" value="Genomic_DNA"/>
</dbReference>
<evidence type="ECO:0000313" key="1">
    <source>
        <dbReference type="EMBL" id="GFS15065.1"/>
    </source>
</evidence>
<keyword evidence="2" id="KW-1185">Reference proteome</keyword>
<dbReference type="Proteomes" id="UP000762676">
    <property type="component" value="Unassembled WGS sequence"/>
</dbReference>
<evidence type="ECO:0000313" key="2">
    <source>
        <dbReference type="Proteomes" id="UP000762676"/>
    </source>
</evidence>
<dbReference type="AlphaFoldDB" id="A0AAV4IZL2"/>
<sequence>MMVMHSPAWSCYPIKIDDTSSEAICRCPLGIQLLKDPSKVTRDRKKNLEILTRRTQCSLEPQDPGESVHTRCIFSPSSPQQDGHSAWHSFCGDQTLTGDGHTLTPGVRDGVEGIAGWGMS</sequence>
<organism evidence="1 2">
    <name type="scientific">Elysia marginata</name>
    <dbReference type="NCBI Taxonomy" id="1093978"/>
    <lineage>
        <taxon>Eukaryota</taxon>
        <taxon>Metazoa</taxon>
        <taxon>Spiralia</taxon>
        <taxon>Lophotrochozoa</taxon>
        <taxon>Mollusca</taxon>
        <taxon>Gastropoda</taxon>
        <taxon>Heterobranchia</taxon>
        <taxon>Euthyneura</taxon>
        <taxon>Panpulmonata</taxon>
        <taxon>Sacoglossa</taxon>
        <taxon>Placobranchoidea</taxon>
        <taxon>Plakobranchidae</taxon>
        <taxon>Elysia</taxon>
    </lineage>
</organism>
<comment type="caution">
    <text evidence="1">The sequence shown here is derived from an EMBL/GenBank/DDBJ whole genome shotgun (WGS) entry which is preliminary data.</text>
</comment>
<gene>
    <name evidence="1" type="ORF">ElyMa_003178000</name>
</gene>
<name>A0AAV4IZL2_9GAST</name>